<keyword evidence="2 7" id="KW-0240">DNA-directed RNA polymerase</keyword>
<dbReference type="Proteomes" id="UP000324585">
    <property type="component" value="Unassembled WGS sequence"/>
</dbReference>
<dbReference type="OMA" id="QATPENC"/>
<evidence type="ECO:0000256" key="1">
    <source>
        <dbReference type="ARBA" id="ARBA00004123"/>
    </source>
</evidence>
<dbReference type="HAMAP" id="MF_00261">
    <property type="entry name" value="RNApol_arch_Rpo11"/>
    <property type="match status" value="1"/>
</dbReference>
<dbReference type="InterPro" id="IPR022905">
    <property type="entry name" value="Rpo11-like"/>
</dbReference>
<keyword evidence="8" id="KW-1185">Reference proteome</keyword>
<comment type="caution">
    <text evidence="7">The sequence shown here is derived from an EMBL/GenBank/DDBJ whole genome shotgun (WGS) entry which is preliminary data.</text>
</comment>
<dbReference type="CDD" id="cd06926">
    <property type="entry name" value="RNAP_II_RPB11"/>
    <property type="match status" value="1"/>
</dbReference>
<evidence type="ECO:0000256" key="3">
    <source>
        <dbReference type="ARBA" id="ARBA00023163"/>
    </source>
</evidence>
<dbReference type="InterPro" id="IPR037685">
    <property type="entry name" value="RBP11"/>
</dbReference>
<protein>
    <submittedName>
        <fullName evidence="7">DNA-directed RNA polymerases II, IV and V subunit 11</fullName>
    </submittedName>
</protein>
<evidence type="ECO:0000256" key="2">
    <source>
        <dbReference type="ARBA" id="ARBA00022478"/>
    </source>
</evidence>
<dbReference type="PANTHER" id="PTHR13946">
    <property type="entry name" value="DNA-DIRECTED RNA POLYMERASE I,II,III"/>
    <property type="match status" value="1"/>
</dbReference>
<dbReference type="GO" id="GO:0003677">
    <property type="term" value="F:DNA binding"/>
    <property type="evidence" value="ECO:0007669"/>
    <property type="project" value="InterPro"/>
</dbReference>
<dbReference type="AlphaFoldDB" id="A0A5J4YZM2"/>
<evidence type="ECO:0000313" key="7">
    <source>
        <dbReference type="EMBL" id="KAA8495877.1"/>
    </source>
</evidence>
<evidence type="ECO:0000259" key="6">
    <source>
        <dbReference type="Pfam" id="PF13656"/>
    </source>
</evidence>
<dbReference type="GO" id="GO:0005665">
    <property type="term" value="C:RNA polymerase II, core complex"/>
    <property type="evidence" value="ECO:0007669"/>
    <property type="project" value="InterPro"/>
</dbReference>
<sequence>MANAPERFDAVFLPDGVSKISYEHPMNDPSTAVFRIEREDHTIGNLLRMQLLRDKNVIFAGYRQPHPLQHHIELRVKVKQPSSLSEESPVTALIEAITDLDQELNLLQDRFQFAVGRAQAAQSETG</sequence>
<keyword evidence="3" id="KW-0804">Transcription</keyword>
<dbReference type="SUPFAM" id="SSF55257">
    <property type="entry name" value="RBP11-like subunits of RNA polymerase"/>
    <property type="match status" value="1"/>
</dbReference>
<dbReference type="InterPro" id="IPR036603">
    <property type="entry name" value="RBP11-like"/>
</dbReference>
<dbReference type="PROSITE" id="PS01154">
    <property type="entry name" value="RNA_POL_L_13KD"/>
    <property type="match status" value="1"/>
</dbReference>
<dbReference type="InterPro" id="IPR009025">
    <property type="entry name" value="RBP11-like_dimer"/>
</dbReference>
<dbReference type="Pfam" id="PF13656">
    <property type="entry name" value="RNA_pol_L_2"/>
    <property type="match status" value="1"/>
</dbReference>
<dbReference type="InterPro" id="IPR008193">
    <property type="entry name" value="RNA_pol_Rpb11_13-16kDa_CS"/>
</dbReference>
<dbReference type="EMBL" id="VRMN01000003">
    <property type="protein sequence ID" value="KAA8495877.1"/>
    <property type="molecule type" value="Genomic_DNA"/>
</dbReference>
<comment type="similarity">
    <text evidence="5">Belongs to the archaeal Rpo11/eukaryotic RPB11/RPC19 RNA polymerase subunit family.</text>
</comment>
<dbReference type="GO" id="GO:0006366">
    <property type="term" value="P:transcription by RNA polymerase II"/>
    <property type="evidence" value="ECO:0007669"/>
    <property type="project" value="InterPro"/>
</dbReference>
<dbReference type="Gene3D" id="3.30.1360.10">
    <property type="entry name" value="RNA polymerase, RBP11-like subunit"/>
    <property type="match status" value="1"/>
</dbReference>
<organism evidence="7 8">
    <name type="scientific">Porphyridium purpureum</name>
    <name type="common">Red alga</name>
    <name type="synonym">Porphyridium cruentum</name>
    <dbReference type="NCBI Taxonomy" id="35688"/>
    <lineage>
        <taxon>Eukaryota</taxon>
        <taxon>Rhodophyta</taxon>
        <taxon>Bangiophyceae</taxon>
        <taxon>Porphyridiales</taxon>
        <taxon>Porphyridiaceae</taxon>
        <taxon>Porphyridium</taxon>
    </lineage>
</organism>
<dbReference type="GO" id="GO:0046983">
    <property type="term" value="F:protein dimerization activity"/>
    <property type="evidence" value="ECO:0007669"/>
    <property type="project" value="InterPro"/>
</dbReference>
<gene>
    <name evidence="7" type="ORF">FVE85_2032</name>
</gene>
<proteinExistence type="inferred from homology"/>
<accession>A0A5J4YZM2</accession>
<evidence type="ECO:0000256" key="4">
    <source>
        <dbReference type="ARBA" id="ARBA00023242"/>
    </source>
</evidence>
<evidence type="ECO:0000256" key="5">
    <source>
        <dbReference type="ARBA" id="ARBA00025751"/>
    </source>
</evidence>
<dbReference type="OrthoDB" id="10248581at2759"/>
<feature type="domain" description="DNA-directed RNA polymerase RBP11-like dimerisation" evidence="6">
    <location>
        <begin position="32"/>
        <end position="109"/>
    </location>
</feature>
<dbReference type="PANTHER" id="PTHR13946:SF16">
    <property type="entry name" value="DNA-DIRECTED RNA POLYMERASE II SUBUNIT RPB11"/>
    <property type="match status" value="1"/>
</dbReference>
<name>A0A5J4YZM2_PORPP</name>
<reference evidence="8" key="1">
    <citation type="journal article" date="2019" name="Nat. Commun.">
        <title>Expansion of phycobilisome linker gene families in mesophilic red algae.</title>
        <authorList>
            <person name="Lee J."/>
            <person name="Kim D."/>
            <person name="Bhattacharya D."/>
            <person name="Yoon H.S."/>
        </authorList>
    </citation>
    <scope>NUCLEOTIDE SEQUENCE [LARGE SCALE GENOMIC DNA]</scope>
    <source>
        <strain evidence="8">CCMP 1328</strain>
    </source>
</reference>
<keyword evidence="4" id="KW-0539">Nucleus</keyword>
<evidence type="ECO:0000313" key="8">
    <source>
        <dbReference type="Proteomes" id="UP000324585"/>
    </source>
</evidence>
<dbReference type="GO" id="GO:0003899">
    <property type="term" value="F:DNA-directed RNA polymerase activity"/>
    <property type="evidence" value="ECO:0007669"/>
    <property type="project" value="InterPro"/>
</dbReference>
<comment type="subcellular location">
    <subcellularLocation>
        <location evidence="1">Nucleus</location>
    </subcellularLocation>
</comment>